<comment type="caution">
    <text evidence="2">The sequence shown here is derived from an EMBL/GenBank/DDBJ whole genome shotgun (WGS) entry which is preliminary data.</text>
</comment>
<name>A0A1Q3BGH5_CEPFO</name>
<accession>A0A1Q3BGH5</accession>
<gene>
    <name evidence="2" type="ORF">CFOL_v3_10383</name>
</gene>
<keyword evidence="1" id="KW-0732">Signal</keyword>
<evidence type="ECO:0008006" key="4">
    <source>
        <dbReference type="Google" id="ProtNLM"/>
    </source>
</evidence>
<evidence type="ECO:0000256" key="1">
    <source>
        <dbReference type="SAM" id="SignalP"/>
    </source>
</evidence>
<evidence type="ECO:0000313" key="3">
    <source>
        <dbReference type="Proteomes" id="UP000187406"/>
    </source>
</evidence>
<organism evidence="2 3">
    <name type="scientific">Cephalotus follicularis</name>
    <name type="common">Albany pitcher plant</name>
    <dbReference type="NCBI Taxonomy" id="3775"/>
    <lineage>
        <taxon>Eukaryota</taxon>
        <taxon>Viridiplantae</taxon>
        <taxon>Streptophyta</taxon>
        <taxon>Embryophyta</taxon>
        <taxon>Tracheophyta</taxon>
        <taxon>Spermatophyta</taxon>
        <taxon>Magnoliopsida</taxon>
        <taxon>eudicotyledons</taxon>
        <taxon>Gunneridae</taxon>
        <taxon>Pentapetalae</taxon>
        <taxon>rosids</taxon>
        <taxon>fabids</taxon>
        <taxon>Oxalidales</taxon>
        <taxon>Cephalotaceae</taxon>
        <taxon>Cephalotus</taxon>
    </lineage>
</organism>
<proteinExistence type="predicted"/>
<sequence length="111" mass="11990">MWDAVSCLLLVQMVARGKGISIGRGRGRSAYRGSSQPIGMIHEQLLNHSISASQRHVPTVEAAEETNGNCATADAAIPAGYLSPTSVVFVVDYLKPTSISMVSWSYHRWDA</sequence>
<feature type="chain" id="PRO_5010293757" description="Secreted protein" evidence="1">
    <location>
        <begin position="20"/>
        <end position="111"/>
    </location>
</feature>
<evidence type="ECO:0000313" key="2">
    <source>
        <dbReference type="EMBL" id="GAV66873.1"/>
    </source>
</evidence>
<dbReference type="InParanoid" id="A0A1Q3BGH5"/>
<feature type="signal peptide" evidence="1">
    <location>
        <begin position="1"/>
        <end position="19"/>
    </location>
</feature>
<keyword evidence="3" id="KW-1185">Reference proteome</keyword>
<reference evidence="3" key="1">
    <citation type="submission" date="2016-04" db="EMBL/GenBank/DDBJ databases">
        <title>Cephalotus genome sequencing.</title>
        <authorList>
            <person name="Fukushima K."/>
            <person name="Hasebe M."/>
            <person name="Fang X."/>
        </authorList>
    </citation>
    <scope>NUCLEOTIDE SEQUENCE [LARGE SCALE GENOMIC DNA]</scope>
    <source>
        <strain evidence="3">cv. St1</strain>
    </source>
</reference>
<protein>
    <recommendedName>
        <fullName evidence="4">Secreted protein</fullName>
    </recommendedName>
</protein>
<dbReference type="AlphaFoldDB" id="A0A1Q3BGH5"/>
<dbReference type="Proteomes" id="UP000187406">
    <property type="component" value="Unassembled WGS sequence"/>
</dbReference>
<dbReference type="EMBL" id="BDDD01000504">
    <property type="protein sequence ID" value="GAV66873.1"/>
    <property type="molecule type" value="Genomic_DNA"/>
</dbReference>